<comment type="caution">
    <text evidence="2">The sequence shown here is derived from an EMBL/GenBank/DDBJ whole genome shotgun (WGS) entry which is preliminary data.</text>
</comment>
<reference evidence="2 3" key="1">
    <citation type="submission" date="2022-11" db="EMBL/GenBank/DDBJ databases">
        <title>Anaerobic phenanthrene biodegradation by a DNRA strain PheN6.</title>
        <authorList>
            <person name="Zhang Z."/>
        </authorList>
    </citation>
    <scope>NUCLEOTIDE SEQUENCE [LARGE SCALE GENOMIC DNA]</scope>
    <source>
        <strain evidence="2 3">PheN6</strain>
    </source>
</reference>
<organism evidence="2 3">
    <name type="scientific">Intrasporangium calvum</name>
    <dbReference type="NCBI Taxonomy" id="53358"/>
    <lineage>
        <taxon>Bacteria</taxon>
        <taxon>Bacillati</taxon>
        <taxon>Actinomycetota</taxon>
        <taxon>Actinomycetes</taxon>
        <taxon>Micrococcales</taxon>
        <taxon>Intrasporangiaceae</taxon>
        <taxon>Intrasporangium</taxon>
    </lineage>
</organism>
<protein>
    <recommendedName>
        <fullName evidence="4">Lipoprotein</fullName>
    </recommendedName>
</protein>
<dbReference type="PROSITE" id="PS51257">
    <property type="entry name" value="PROKAR_LIPOPROTEIN"/>
    <property type="match status" value="1"/>
</dbReference>
<evidence type="ECO:0000313" key="2">
    <source>
        <dbReference type="EMBL" id="MDC5696637.1"/>
    </source>
</evidence>
<name>A0ABT5GEG6_9MICO</name>
<accession>A0ABT5GEG6</accession>
<evidence type="ECO:0000313" key="3">
    <source>
        <dbReference type="Proteomes" id="UP001150259"/>
    </source>
</evidence>
<keyword evidence="1" id="KW-0732">Signal</keyword>
<proteinExistence type="predicted"/>
<gene>
    <name evidence="2" type="ORF">OO014_05160</name>
</gene>
<evidence type="ECO:0000256" key="1">
    <source>
        <dbReference type="SAM" id="SignalP"/>
    </source>
</evidence>
<feature type="signal peptide" evidence="1">
    <location>
        <begin position="1"/>
        <end position="28"/>
    </location>
</feature>
<dbReference type="EMBL" id="JAPFQL010000014">
    <property type="protein sequence ID" value="MDC5696637.1"/>
    <property type="molecule type" value="Genomic_DNA"/>
</dbReference>
<dbReference type="Proteomes" id="UP001150259">
    <property type="component" value="Unassembled WGS sequence"/>
</dbReference>
<sequence>MRVVRVGAPRMGPALLAAVVLTVLTSCSSPNEQIELSQAPPGAKATPTVTITIPEWRTVTQTLTATTTLVSATTVPVTPTVTITLPPRPAATSTAAFDQATALAGYAAIIRDIGALDTSGGAGPGAAVQFESLARHLSALETTAAPPGLDPPSWFGRVISLRLFAEAASAEALAGSPQAPARFVVIRSETGVLLAMVNGALRTNLALPPPPPTR</sequence>
<dbReference type="RefSeq" id="WP_272461213.1">
    <property type="nucleotide sequence ID" value="NZ_JAPFQL010000014.1"/>
</dbReference>
<keyword evidence="3" id="KW-1185">Reference proteome</keyword>
<evidence type="ECO:0008006" key="4">
    <source>
        <dbReference type="Google" id="ProtNLM"/>
    </source>
</evidence>
<feature type="chain" id="PRO_5045917815" description="Lipoprotein" evidence="1">
    <location>
        <begin position="29"/>
        <end position="214"/>
    </location>
</feature>